<dbReference type="EMBL" id="LAZR01032813">
    <property type="protein sequence ID" value="KKL49844.1"/>
    <property type="molecule type" value="Genomic_DNA"/>
</dbReference>
<dbReference type="SUPFAM" id="SSF53474">
    <property type="entry name" value="alpha/beta-Hydrolases"/>
    <property type="match status" value="1"/>
</dbReference>
<protein>
    <submittedName>
        <fullName evidence="1">Uncharacterized protein</fullName>
    </submittedName>
</protein>
<reference evidence="1" key="1">
    <citation type="journal article" date="2015" name="Nature">
        <title>Complex archaea that bridge the gap between prokaryotes and eukaryotes.</title>
        <authorList>
            <person name="Spang A."/>
            <person name="Saw J.H."/>
            <person name="Jorgensen S.L."/>
            <person name="Zaremba-Niedzwiedzka K."/>
            <person name="Martijn J."/>
            <person name="Lind A.E."/>
            <person name="van Eijk R."/>
            <person name="Schleper C."/>
            <person name="Guy L."/>
            <person name="Ettema T.J."/>
        </authorList>
    </citation>
    <scope>NUCLEOTIDE SEQUENCE</scope>
</reference>
<dbReference type="InterPro" id="IPR029058">
    <property type="entry name" value="AB_hydrolase_fold"/>
</dbReference>
<proteinExistence type="predicted"/>
<name>A0A0F9CL31_9ZZZZ</name>
<feature type="non-terminal residue" evidence="1">
    <location>
        <position position="1"/>
    </location>
</feature>
<gene>
    <name evidence="1" type="ORF">LCGC14_2311420</name>
</gene>
<comment type="caution">
    <text evidence="1">The sequence shown here is derived from an EMBL/GenBank/DDBJ whole genome shotgun (WGS) entry which is preliminary data.</text>
</comment>
<evidence type="ECO:0000313" key="1">
    <source>
        <dbReference type="EMBL" id="KKL49844.1"/>
    </source>
</evidence>
<accession>A0A0F9CL31</accession>
<organism evidence="1">
    <name type="scientific">marine sediment metagenome</name>
    <dbReference type="NCBI Taxonomy" id="412755"/>
    <lineage>
        <taxon>unclassified sequences</taxon>
        <taxon>metagenomes</taxon>
        <taxon>ecological metagenomes</taxon>
    </lineage>
</organism>
<sequence length="144" mass="16556">ISHGADTLNLTLKSLLLVIDKNVRLNVIDKLCKKIEKISKSKKNILIAGHSLGGFAINLCIKENPNIKGDYISYGSYTPRKDKDFAKNKVRKHLYENDFFANNLLSSRKKRNMLIYRNKFLLNSHSLKNFLNFEQMNKDLIGIS</sequence>
<dbReference type="AlphaFoldDB" id="A0A0F9CL31"/>